<sequence>MFNASSPSATAPVALLRGYTAAPAQPTCSSTPTSAGQLISRGTGVSVTAALAVGVSVVIGGSILFASTRRSVTEPTGCRANSSSSWWASVMSRLRIRGAGGDDDDEDAFASGTGTANLFDEEKSKARQELSRSKRADMSRFQTAASSTAPASGARAAAASAIVTTTASAAGTKAAPATARVAGFSTDADGAERMQQREQHMRLVRALLQREAGIAYDEDDDEDGDESSTDSDVTDVSLNYHLATAMEGNARDDLLLAFSAYGEASDGAVYGSTTTGDSDPDAEDMQVRIMVKTLEYLDMSNEREKLRSRRIALYRQTGRATPVSFLDADDVHGEGDEDDGIARDMQHQLAARHGAAGFGVGGYMGEEDEDMGDLDYEHGYGDYASALGRQTHRFESMMLGNTMMSSSAGGRADAGDSVLDRILGQGTSSRAGAAASGAGRNGFAGLHAEQADRMRMMEEEEGWGAAEDGDEEADFMAYLQQPDDAAHIYSRDEMRRARRDPAHDVRVVGVDDDLFGDEDAEDAWEEDTDDEDDDEDVIPWSRRDKADFERELFARIRQLAQGLAITDAEADREVLQEDARKAAAREQRRQQQQQQSPPPKAKTAAAATAPAPSTPPAAATRGDGESEADWEDEGDWEDDNEGDKAGDADEADWEDA</sequence>
<proteinExistence type="predicted"/>
<dbReference type="EMBL" id="JAECZO010000055">
    <property type="protein sequence ID" value="KAK7195491.1"/>
    <property type="molecule type" value="Genomic_DNA"/>
</dbReference>
<evidence type="ECO:0000313" key="2">
    <source>
        <dbReference type="EMBL" id="KAK7195491.1"/>
    </source>
</evidence>
<dbReference type="AlphaFoldDB" id="A0AAW0EQK8"/>
<feature type="region of interest" description="Disordered" evidence="1">
    <location>
        <begin position="576"/>
        <end position="656"/>
    </location>
</feature>
<feature type="compositionally biased region" description="Basic and acidic residues" evidence="1">
    <location>
        <begin position="576"/>
        <end position="589"/>
    </location>
</feature>
<dbReference type="Proteomes" id="UP001430356">
    <property type="component" value="Unassembled WGS sequence"/>
</dbReference>
<evidence type="ECO:0000313" key="3">
    <source>
        <dbReference type="Proteomes" id="UP001430356"/>
    </source>
</evidence>
<feature type="compositionally biased region" description="Acidic residues" evidence="1">
    <location>
        <begin position="511"/>
        <end position="537"/>
    </location>
</feature>
<evidence type="ECO:0000256" key="1">
    <source>
        <dbReference type="SAM" id="MobiDB-lite"/>
    </source>
</evidence>
<reference evidence="2 3" key="1">
    <citation type="journal article" date="2021" name="MBio">
        <title>A New Model Trypanosomatid, Novymonas esmeraldas: Genomic Perception of Its 'Candidatus Pandoraea novymonadis' Endosymbiont.</title>
        <authorList>
            <person name="Zakharova A."/>
            <person name="Saura A."/>
            <person name="Butenko A."/>
            <person name="Podesvova L."/>
            <person name="Warmusova S."/>
            <person name="Kostygov A.Y."/>
            <person name="Nenarokova A."/>
            <person name="Lukes J."/>
            <person name="Opperdoes F.R."/>
            <person name="Yurchenko V."/>
        </authorList>
    </citation>
    <scope>NUCLEOTIDE SEQUENCE [LARGE SCALE GENOMIC DNA]</scope>
    <source>
        <strain evidence="2 3">E262AT.01</strain>
    </source>
</reference>
<feature type="region of interest" description="Disordered" evidence="1">
    <location>
        <begin position="121"/>
        <end position="147"/>
    </location>
</feature>
<feature type="compositionally biased region" description="Low complexity" evidence="1">
    <location>
        <begin position="590"/>
        <end position="621"/>
    </location>
</feature>
<accession>A0AAW0EQK8</accession>
<keyword evidence="3" id="KW-1185">Reference proteome</keyword>
<name>A0AAW0EQK8_9TRYP</name>
<feature type="region of interest" description="Disordered" evidence="1">
    <location>
        <begin position="511"/>
        <end position="544"/>
    </location>
</feature>
<organism evidence="2 3">
    <name type="scientific">Novymonas esmeraldas</name>
    <dbReference type="NCBI Taxonomy" id="1808958"/>
    <lineage>
        <taxon>Eukaryota</taxon>
        <taxon>Discoba</taxon>
        <taxon>Euglenozoa</taxon>
        <taxon>Kinetoplastea</taxon>
        <taxon>Metakinetoplastina</taxon>
        <taxon>Trypanosomatida</taxon>
        <taxon>Trypanosomatidae</taxon>
        <taxon>Novymonas</taxon>
    </lineage>
</organism>
<gene>
    <name evidence="2" type="ORF">NESM_000476700</name>
</gene>
<comment type="caution">
    <text evidence="2">The sequence shown here is derived from an EMBL/GenBank/DDBJ whole genome shotgun (WGS) entry which is preliminary data.</text>
</comment>
<feature type="compositionally biased region" description="Basic and acidic residues" evidence="1">
    <location>
        <begin position="121"/>
        <end position="138"/>
    </location>
</feature>
<feature type="compositionally biased region" description="Acidic residues" evidence="1">
    <location>
        <begin position="625"/>
        <end position="641"/>
    </location>
</feature>
<protein>
    <submittedName>
        <fullName evidence="2">Uncharacterized protein</fullName>
    </submittedName>
</protein>